<evidence type="ECO:0000313" key="3">
    <source>
        <dbReference type="Proteomes" id="UP001499947"/>
    </source>
</evidence>
<evidence type="ECO:0000313" key="2">
    <source>
        <dbReference type="EMBL" id="GAA1703480.1"/>
    </source>
</evidence>
<feature type="region of interest" description="Disordered" evidence="1">
    <location>
        <begin position="106"/>
        <end position="130"/>
    </location>
</feature>
<accession>A0ABP4UDC1</accession>
<organism evidence="2 3">
    <name type="scientific">Streptomyces yatensis</name>
    <dbReference type="NCBI Taxonomy" id="155177"/>
    <lineage>
        <taxon>Bacteria</taxon>
        <taxon>Bacillati</taxon>
        <taxon>Actinomycetota</taxon>
        <taxon>Actinomycetes</taxon>
        <taxon>Kitasatosporales</taxon>
        <taxon>Streptomycetaceae</taxon>
        <taxon>Streptomyces</taxon>
        <taxon>Streptomyces violaceusniger group</taxon>
    </lineage>
</organism>
<feature type="region of interest" description="Disordered" evidence="1">
    <location>
        <begin position="1"/>
        <end position="26"/>
    </location>
</feature>
<dbReference type="EMBL" id="BAAALR010000057">
    <property type="protein sequence ID" value="GAA1703480.1"/>
    <property type="molecule type" value="Genomic_DNA"/>
</dbReference>
<name>A0ABP4UDC1_9ACTN</name>
<keyword evidence="3" id="KW-1185">Reference proteome</keyword>
<dbReference type="InterPro" id="IPR029058">
    <property type="entry name" value="AB_hydrolase_fold"/>
</dbReference>
<dbReference type="Proteomes" id="UP001499947">
    <property type="component" value="Unassembled WGS sequence"/>
</dbReference>
<feature type="compositionally biased region" description="Basic and acidic residues" evidence="1">
    <location>
        <begin position="111"/>
        <end position="120"/>
    </location>
</feature>
<comment type="caution">
    <text evidence="2">The sequence shown here is derived from an EMBL/GenBank/DDBJ whole genome shotgun (WGS) entry which is preliminary data.</text>
</comment>
<gene>
    <name evidence="2" type="ORF">GCM10009680_50550</name>
</gene>
<dbReference type="SUPFAM" id="SSF53474">
    <property type="entry name" value="alpha/beta-Hydrolases"/>
    <property type="match status" value="1"/>
</dbReference>
<proteinExistence type="predicted"/>
<protein>
    <submittedName>
        <fullName evidence="2">Uncharacterized protein</fullName>
    </submittedName>
</protein>
<dbReference type="Gene3D" id="3.40.50.1820">
    <property type="entry name" value="alpha/beta hydrolase"/>
    <property type="match status" value="1"/>
</dbReference>
<reference evidence="3" key="1">
    <citation type="journal article" date="2019" name="Int. J. Syst. Evol. Microbiol.">
        <title>The Global Catalogue of Microorganisms (GCM) 10K type strain sequencing project: providing services to taxonomists for standard genome sequencing and annotation.</title>
        <authorList>
            <consortium name="The Broad Institute Genomics Platform"/>
            <consortium name="The Broad Institute Genome Sequencing Center for Infectious Disease"/>
            <person name="Wu L."/>
            <person name="Ma J."/>
        </authorList>
    </citation>
    <scope>NUCLEOTIDE SEQUENCE [LARGE SCALE GENOMIC DNA]</scope>
    <source>
        <strain evidence="3">JCM 13244</strain>
    </source>
</reference>
<sequence length="179" mass="19453">MPFRPALRAPFADPETNQRTSGSEPMPDLVIGYTSAEGEAFALGAPSPIPEEAVAEISRRVFIEPAHEIGQQVLDTGGTAFLYEFGWSPSEAGLGAVARHRDALPAGETRGVGREPDAGQHRLGHRRGQGRTLRKSWAHFARYGSSSTAEVAWPQWNGDETSVQRIGRPPVQRRTCAHT</sequence>
<evidence type="ECO:0000256" key="1">
    <source>
        <dbReference type="SAM" id="MobiDB-lite"/>
    </source>
</evidence>